<evidence type="ECO:0000313" key="2">
    <source>
        <dbReference type="Proteomes" id="UP000638263"/>
    </source>
</evidence>
<protein>
    <submittedName>
        <fullName evidence="1">Uncharacterized protein</fullName>
    </submittedName>
</protein>
<comment type="caution">
    <text evidence="1">The sequence shown here is derived from an EMBL/GenBank/DDBJ whole genome shotgun (WGS) entry which is preliminary data.</text>
</comment>
<sequence>MALHSEIHTLPAEGPVGMCRVSAQKYPARSTALREPVLHLHSRCPAHPIYFHPSSVRESSSNKVSDVRELGGGGCSLLRAHHAVEPTWQRPGDYRTSSGNIAP</sequence>
<keyword evidence="2" id="KW-1185">Reference proteome</keyword>
<dbReference type="EMBL" id="BMMH01000043">
    <property type="protein sequence ID" value="GGL46440.1"/>
    <property type="molecule type" value="Genomic_DNA"/>
</dbReference>
<name>A0A917RZ78_9NOCA</name>
<reference evidence="1" key="2">
    <citation type="submission" date="2020-09" db="EMBL/GenBank/DDBJ databases">
        <authorList>
            <person name="Sun Q."/>
            <person name="Zhou Y."/>
        </authorList>
    </citation>
    <scope>NUCLEOTIDE SEQUENCE</scope>
    <source>
        <strain evidence="1">CGMCC 4.3508</strain>
    </source>
</reference>
<dbReference type="AlphaFoldDB" id="A0A917RZ78"/>
<evidence type="ECO:0000313" key="1">
    <source>
        <dbReference type="EMBL" id="GGL46440.1"/>
    </source>
</evidence>
<organism evidence="1 2">
    <name type="scientific">Nocardia jinanensis</name>
    <dbReference type="NCBI Taxonomy" id="382504"/>
    <lineage>
        <taxon>Bacteria</taxon>
        <taxon>Bacillati</taxon>
        <taxon>Actinomycetota</taxon>
        <taxon>Actinomycetes</taxon>
        <taxon>Mycobacteriales</taxon>
        <taxon>Nocardiaceae</taxon>
        <taxon>Nocardia</taxon>
    </lineage>
</organism>
<reference evidence="1" key="1">
    <citation type="journal article" date="2014" name="Int. J. Syst. Evol. Microbiol.">
        <title>Complete genome sequence of Corynebacterium casei LMG S-19264T (=DSM 44701T), isolated from a smear-ripened cheese.</title>
        <authorList>
            <consortium name="US DOE Joint Genome Institute (JGI-PGF)"/>
            <person name="Walter F."/>
            <person name="Albersmeier A."/>
            <person name="Kalinowski J."/>
            <person name="Ruckert C."/>
        </authorList>
    </citation>
    <scope>NUCLEOTIDE SEQUENCE</scope>
    <source>
        <strain evidence="1">CGMCC 4.3508</strain>
    </source>
</reference>
<gene>
    <name evidence="1" type="ORF">GCM10011588_71590</name>
</gene>
<accession>A0A917RZ78</accession>
<dbReference type="Proteomes" id="UP000638263">
    <property type="component" value="Unassembled WGS sequence"/>
</dbReference>
<proteinExistence type="predicted"/>